<dbReference type="Proteomes" id="UP001443914">
    <property type="component" value="Unassembled WGS sequence"/>
</dbReference>
<dbReference type="InterPro" id="IPR053781">
    <property type="entry name" value="F-box_AtFBL13-like"/>
</dbReference>
<dbReference type="CDD" id="cd22160">
    <property type="entry name" value="F-box_AtFBL13-like"/>
    <property type="match status" value="1"/>
</dbReference>
<organism evidence="3 4">
    <name type="scientific">Saponaria officinalis</name>
    <name type="common">Common soapwort</name>
    <name type="synonym">Lychnis saponaria</name>
    <dbReference type="NCBI Taxonomy" id="3572"/>
    <lineage>
        <taxon>Eukaryota</taxon>
        <taxon>Viridiplantae</taxon>
        <taxon>Streptophyta</taxon>
        <taxon>Embryophyta</taxon>
        <taxon>Tracheophyta</taxon>
        <taxon>Spermatophyta</taxon>
        <taxon>Magnoliopsida</taxon>
        <taxon>eudicotyledons</taxon>
        <taxon>Gunneridae</taxon>
        <taxon>Pentapetalae</taxon>
        <taxon>Caryophyllales</taxon>
        <taxon>Caryophyllaceae</taxon>
        <taxon>Caryophylleae</taxon>
        <taxon>Saponaria</taxon>
    </lineage>
</organism>
<evidence type="ECO:0000259" key="1">
    <source>
        <dbReference type="Pfam" id="PF00646"/>
    </source>
</evidence>
<feature type="domain" description="F-box" evidence="1">
    <location>
        <begin position="9"/>
        <end position="45"/>
    </location>
</feature>
<dbReference type="InterPro" id="IPR050232">
    <property type="entry name" value="FBL13/AtMIF1-like"/>
</dbReference>
<accession>A0AAW1I4D3</accession>
<dbReference type="Gene3D" id="3.80.10.10">
    <property type="entry name" value="Ribonuclease Inhibitor"/>
    <property type="match status" value="1"/>
</dbReference>
<dbReference type="Pfam" id="PF00646">
    <property type="entry name" value="F-box"/>
    <property type="match status" value="1"/>
</dbReference>
<dbReference type="InterPro" id="IPR001810">
    <property type="entry name" value="F-box_dom"/>
</dbReference>
<protein>
    <recommendedName>
        <fullName evidence="5">F-box domain-containing protein</fullName>
    </recommendedName>
</protein>
<sequence>MSSKEDDRLSSLPNDIKITILSLLPLKSAISTSILSRSWRYTWTRITAFRFTSPYYVTHKFYLNLYRTLGRMSWQQVYTVELNIVPQTTTLGTVNLNMVKLGHYLLCNAHNIKEFKVKFEVNRYLISVPLCIFEMQSIEVLELGGITVINPNINYKLPKLRELVIDDLCSFDLVFLGYLLKSCPMLEILRVNVDFREKTAYPIEIKSRNLRWVLINMSGACRYSIQGEEEKVVFDAPKLEYLEFNSPIILKFYFLQTPSELLRAKLSLGDGKSNKRRADAECGVGLKKRLLTVLNPICGVKSLSLSGDNIFISLRNRRIDENDVQVFEKLTHVEMKLSSTSNNSLYGVRRFLQRCPNLKSLVMLKKRGTYKWVINVLLTCLLETKLKNTSNWWEYDGSEYDMKLIFNFVNVVKDDTMMIEITIHVYQDDQFIKCINGFVLPNHLWRRPGFHKSKGRLAIIYCKNRHV</sequence>
<dbReference type="AlphaFoldDB" id="A0AAW1I4D3"/>
<dbReference type="SUPFAM" id="SSF81383">
    <property type="entry name" value="F-box domain"/>
    <property type="match status" value="1"/>
</dbReference>
<evidence type="ECO:0000313" key="4">
    <source>
        <dbReference type="Proteomes" id="UP001443914"/>
    </source>
</evidence>
<dbReference type="Pfam" id="PF24758">
    <property type="entry name" value="LRR_At5g56370"/>
    <property type="match status" value="1"/>
</dbReference>
<comment type="caution">
    <text evidence="3">The sequence shown here is derived from an EMBL/GenBank/DDBJ whole genome shotgun (WGS) entry which is preliminary data.</text>
</comment>
<evidence type="ECO:0000259" key="2">
    <source>
        <dbReference type="Pfam" id="PF24758"/>
    </source>
</evidence>
<reference evidence="3" key="1">
    <citation type="submission" date="2024-03" db="EMBL/GenBank/DDBJ databases">
        <title>WGS assembly of Saponaria officinalis var. Norfolk2.</title>
        <authorList>
            <person name="Jenkins J."/>
            <person name="Shu S."/>
            <person name="Grimwood J."/>
            <person name="Barry K."/>
            <person name="Goodstein D."/>
            <person name="Schmutz J."/>
            <person name="Leebens-Mack J."/>
            <person name="Osbourn A."/>
        </authorList>
    </citation>
    <scope>NUCLEOTIDE SEQUENCE [LARGE SCALE GENOMIC DNA]</scope>
    <source>
        <strain evidence="3">JIC</strain>
    </source>
</reference>
<dbReference type="InterPro" id="IPR055411">
    <property type="entry name" value="LRR_FXL15/At3g58940/PEG3-like"/>
</dbReference>
<gene>
    <name evidence="3" type="ORF">RND81_10G210400</name>
</gene>
<dbReference type="PANTHER" id="PTHR31900:SF31">
    <property type="entry name" value="F-BOX_LRR-REPEAT PROTEIN 13-LIKE"/>
    <property type="match status" value="1"/>
</dbReference>
<dbReference type="InterPro" id="IPR036047">
    <property type="entry name" value="F-box-like_dom_sf"/>
</dbReference>
<feature type="domain" description="F-box/LRR-repeat protein 15/At3g58940/PEG3-like LRR" evidence="2">
    <location>
        <begin position="110"/>
        <end position="243"/>
    </location>
</feature>
<keyword evidence="4" id="KW-1185">Reference proteome</keyword>
<evidence type="ECO:0000313" key="3">
    <source>
        <dbReference type="EMBL" id="KAK9684441.1"/>
    </source>
</evidence>
<dbReference type="PANTHER" id="PTHR31900">
    <property type="entry name" value="F-BOX/RNI SUPERFAMILY PROTEIN-RELATED"/>
    <property type="match status" value="1"/>
</dbReference>
<evidence type="ECO:0008006" key="5">
    <source>
        <dbReference type="Google" id="ProtNLM"/>
    </source>
</evidence>
<name>A0AAW1I4D3_SAPOF</name>
<dbReference type="InterPro" id="IPR032675">
    <property type="entry name" value="LRR_dom_sf"/>
</dbReference>
<dbReference type="EMBL" id="JBDFQZ010000010">
    <property type="protein sequence ID" value="KAK9684441.1"/>
    <property type="molecule type" value="Genomic_DNA"/>
</dbReference>
<proteinExistence type="predicted"/>